<dbReference type="Gene3D" id="4.10.60.10">
    <property type="entry name" value="Zinc finger, CCHC-type"/>
    <property type="match status" value="1"/>
</dbReference>
<evidence type="ECO:0000256" key="1">
    <source>
        <dbReference type="PROSITE-ProRule" id="PRU00047"/>
    </source>
</evidence>
<dbReference type="GO" id="GO:0003676">
    <property type="term" value="F:nucleic acid binding"/>
    <property type="evidence" value="ECO:0007669"/>
    <property type="project" value="InterPro"/>
</dbReference>
<dbReference type="Proteomes" id="UP000765507">
    <property type="component" value="Unassembled WGS sequence"/>
</dbReference>
<proteinExistence type="predicted"/>
<evidence type="ECO:0000259" key="3">
    <source>
        <dbReference type="PROSITE" id="PS50158"/>
    </source>
</evidence>
<keyword evidence="1" id="KW-0862">Zinc</keyword>
<evidence type="ECO:0000313" key="5">
    <source>
        <dbReference type="Proteomes" id="UP000765507"/>
    </source>
</evidence>
<dbReference type="InterPro" id="IPR036875">
    <property type="entry name" value="Znf_CCHC_sf"/>
</dbReference>
<dbReference type="PANTHER" id="PTHR46888">
    <property type="entry name" value="ZINC KNUCKLE DOMAINCONTAINING PROTEIN-RELATED"/>
    <property type="match status" value="1"/>
</dbReference>
<evidence type="ECO:0000313" key="4">
    <source>
        <dbReference type="EMBL" id="KAG6933273.1"/>
    </source>
</evidence>
<dbReference type="SUPFAM" id="SSF57756">
    <property type="entry name" value="Retrovirus zinc finger-like domains"/>
    <property type="match status" value="1"/>
</dbReference>
<evidence type="ECO:0000256" key="2">
    <source>
        <dbReference type="SAM" id="MobiDB-lite"/>
    </source>
</evidence>
<feature type="domain" description="CCHC-type" evidence="3">
    <location>
        <begin position="127"/>
        <end position="144"/>
    </location>
</feature>
<dbReference type="Pfam" id="PF00098">
    <property type="entry name" value="zf-CCHC"/>
    <property type="match status" value="1"/>
</dbReference>
<feature type="compositionally biased region" description="Polar residues" evidence="2">
    <location>
        <begin position="151"/>
        <end position="169"/>
    </location>
</feature>
<dbReference type="InterPro" id="IPR001878">
    <property type="entry name" value="Znf_CCHC"/>
</dbReference>
<organism evidence="4 5">
    <name type="scientific">Chelydra serpentina</name>
    <name type="common">Snapping turtle</name>
    <name type="synonym">Testudo serpentina</name>
    <dbReference type="NCBI Taxonomy" id="8475"/>
    <lineage>
        <taxon>Eukaryota</taxon>
        <taxon>Metazoa</taxon>
        <taxon>Chordata</taxon>
        <taxon>Craniata</taxon>
        <taxon>Vertebrata</taxon>
        <taxon>Euteleostomi</taxon>
        <taxon>Archelosauria</taxon>
        <taxon>Testudinata</taxon>
        <taxon>Testudines</taxon>
        <taxon>Cryptodira</taxon>
        <taxon>Durocryptodira</taxon>
        <taxon>Americhelydia</taxon>
        <taxon>Chelydroidea</taxon>
        <taxon>Chelydridae</taxon>
        <taxon>Chelydra</taxon>
    </lineage>
</organism>
<dbReference type="SMART" id="SM00343">
    <property type="entry name" value="ZnF_C2HC"/>
    <property type="match status" value="1"/>
</dbReference>
<protein>
    <recommendedName>
        <fullName evidence="3">CCHC-type domain-containing protein</fullName>
    </recommendedName>
</protein>
<dbReference type="GO" id="GO:0008270">
    <property type="term" value="F:zinc ion binding"/>
    <property type="evidence" value="ECO:0007669"/>
    <property type="project" value="UniProtKB-KW"/>
</dbReference>
<name>A0A8T1SXI7_CHESE</name>
<dbReference type="PANTHER" id="PTHR46888:SF1">
    <property type="entry name" value="RIBONUCLEASE H"/>
    <property type="match status" value="1"/>
</dbReference>
<feature type="region of interest" description="Disordered" evidence="2">
    <location>
        <begin position="151"/>
        <end position="181"/>
    </location>
</feature>
<comment type="caution">
    <text evidence="4">The sequence shown here is derived from an EMBL/GenBank/DDBJ whole genome shotgun (WGS) entry which is preliminary data.</text>
</comment>
<accession>A0A8T1SXI7</accession>
<sequence length="237" mass="25820">DVTSFEGMCDLMAQEQFLDMSNDDIKECLWDKKIDSAHSLAAYADLYEQSQISRGARKIGTQGVQVAERNNPGCSLGGYQKGKPETTPFHQGQPKAPPTPQGKPQIPYRPTTPFSSNPSHATDQSARRCFKCNELGHVKANCPKNPNRIQFISPGSHQRSSGLDSSQIPSERRETVSVGRKKVTAWRDTGAQVSAIHQSLVDPSLINPEAQVTIQPFKLGQPCEASQEGGNGHPQPG</sequence>
<feature type="non-terminal residue" evidence="4">
    <location>
        <position position="237"/>
    </location>
</feature>
<keyword evidence="1" id="KW-0479">Metal-binding</keyword>
<reference evidence="4 5" key="1">
    <citation type="journal article" date="2020" name="G3 (Bethesda)">
        <title>Draft Genome of the Common Snapping Turtle, Chelydra serpentina, a Model for Phenotypic Plasticity in Reptiles.</title>
        <authorList>
            <person name="Das D."/>
            <person name="Singh S.K."/>
            <person name="Bierstedt J."/>
            <person name="Erickson A."/>
            <person name="Galli G.L.J."/>
            <person name="Crossley D.A. 2nd"/>
            <person name="Rhen T."/>
        </authorList>
    </citation>
    <scope>NUCLEOTIDE SEQUENCE [LARGE SCALE GENOMIC DNA]</scope>
    <source>
        <strain evidence="4">KW</strain>
    </source>
</reference>
<dbReference type="OrthoDB" id="7482440at2759"/>
<feature type="region of interest" description="Disordered" evidence="2">
    <location>
        <begin position="69"/>
        <end position="122"/>
    </location>
</feature>
<dbReference type="AlphaFoldDB" id="A0A8T1SXI7"/>
<dbReference type="EMBL" id="JAHGAV010000078">
    <property type="protein sequence ID" value="KAG6933273.1"/>
    <property type="molecule type" value="Genomic_DNA"/>
</dbReference>
<dbReference type="PROSITE" id="PS50158">
    <property type="entry name" value="ZF_CCHC"/>
    <property type="match status" value="1"/>
</dbReference>
<keyword evidence="5" id="KW-1185">Reference proteome</keyword>
<feature type="compositionally biased region" description="Polar residues" evidence="2">
    <location>
        <begin position="112"/>
        <end position="122"/>
    </location>
</feature>
<gene>
    <name evidence="4" type="ORF">G0U57_019580</name>
</gene>
<keyword evidence="1" id="KW-0863">Zinc-finger</keyword>